<organism evidence="1 2">
    <name type="scientific">Scleromatobacter humisilvae</name>
    <dbReference type="NCBI Taxonomy" id="2897159"/>
    <lineage>
        <taxon>Bacteria</taxon>
        <taxon>Pseudomonadati</taxon>
        <taxon>Pseudomonadota</taxon>
        <taxon>Betaproteobacteria</taxon>
        <taxon>Burkholderiales</taxon>
        <taxon>Sphaerotilaceae</taxon>
        <taxon>Scleromatobacter</taxon>
    </lineage>
</organism>
<evidence type="ECO:0000313" key="1">
    <source>
        <dbReference type="EMBL" id="MCK9687417.1"/>
    </source>
</evidence>
<accession>A0A9X1YKJ0</accession>
<keyword evidence="2" id="KW-1185">Reference proteome</keyword>
<gene>
    <name evidence="1" type="ORF">LPC04_17065</name>
</gene>
<evidence type="ECO:0000313" key="2">
    <source>
        <dbReference type="Proteomes" id="UP001139353"/>
    </source>
</evidence>
<dbReference type="EMBL" id="JAJLJH010000004">
    <property type="protein sequence ID" value="MCK9687417.1"/>
    <property type="molecule type" value="Genomic_DNA"/>
</dbReference>
<proteinExistence type="predicted"/>
<dbReference type="AlphaFoldDB" id="A0A9X1YKJ0"/>
<comment type="caution">
    <text evidence="1">The sequence shown here is derived from an EMBL/GenBank/DDBJ whole genome shotgun (WGS) entry which is preliminary data.</text>
</comment>
<name>A0A9X1YKJ0_9BURK</name>
<dbReference type="RefSeq" id="WP_275683456.1">
    <property type="nucleotide sequence ID" value="NZ_JAJLJH010000004.1"/>
</dbReference>
<dbReference type="Proteomes" id="UP001139353">
    <property type="component" value="Unassembled WGS sequence"/>
</dbReference>
<protein>
    <submittedName>
        <fullName evidence="1">Uncharacterized protein</fullName>
    </submittedName>
</protein>
<reference evidence="1" key="1">
    <citation type="submission" date="2021-11" db="EMBL/GenBank/DDBJ databases">
        <title>BS-T2-15 a new species belonging to the Comamonadaceae family isolated from the soil of a French oak forest.</title>
        <authorList>
            <person name="Mieszkin S."/>
            <person name="Alain K."/>
        </authorList>
    </citation>
    <scope>NUCLEOTIDE SEQUENCE</scope>
    <source>
        <strain evidence="1">BS-T2-15</strain>
    </source>
</reference>
<sequence length="103" mass="11248">MVSKEFLAWRCTATIAILGPGLGMKVVLLPAWGCEFRIVPPLTVRDAEIDLRLSQMKQGVASTRLAHRNPDIPWSSNASDTEILTGSGWWNGLHSGGNSLVFE</sequence>